<evidence type="ECO:0000313" key="8">
    <source>
        <dbReference type="Proteomes" id="UP000292003"/>
    </source>
</evidence>
<dbReference type="GO" id="GO:0003700">
    <property type="term" value="F:DNA-binding transcription factor activity"/>
    <property type="evidence" value="ECO:0007669"/>
    <property type="project" value="InterPro"/>
</dbReference>
<evidence type="ECO:0000256" key="2">
    <source>
        <dbReference type="ARBA" id="ARBA00022898"/>
    </source>
</evidence>
<dbReference type="Pfam" id="PF00392">
    <property type="entry name" value="GntR"/>
    <property type="match status" value="1"/>
</dbReference>
<dbReference type="PRINTS" id="PR00035">
    <property type="entry name" value="HTHGNTR"/>
</dbReference>
<organism evidence="7 8">
    <name type="scientific">Amycolatopsis suaedae</name>
    <dbReference type="NCBI Taxonomy" id="2510978"/>
    <lineage>
        <taxon>Bacteria</taxon>
        <taxon>Bacillati</taxon>
        <taxon>Actinomycetota</taxon>
        <taxon>Actinomycetes</taxon>
        <taxon>Pseudonocardiales</taxon>
        <taxon>Pseudonocardiaceae</taxon>
        <taxon>Amycolatopsis</taxon>
    </lineage>
</organism>
<dbReference type="OrthoDB" id="5415143at2"/>
<evidence type="ECO:0000256" key="4">
    <source>
        <dbReference type="ARBA" id="ARBA00023125"/>
    </source>
</evidence>
<evidence type="ECO:0000256" key="5">
    <source>
        <dbReference type="ARBA" id="ARBA00023163"/>
    </source>
</evidence>
<dbReference type="InterPro" id="IPR036388">
    <property type="entry name" value="WH-like_DNA-bd_sf"/>
</dbReference>
<dbReference type="InterPro" id="IPR051446">
    <property type="entry name" value="HTH_trans_reg/aminotransferase"/>
</dbReference>
<dbReference type="PROSITE" id="PS50949">
    <property type="entry name" value="HTH_GNTR"/>
    <property type="match status" value="1"/>
</dbReference>
<dbReference type="Gene3D" id="3.40.640.10">
    <property type="entry name" value="Type I PLP-dependent aspartate aminotransferase-like (Major domain)"/>
    <property type="match status" value="1"/>
</dbReference>
<dbReference type="InterPro" id="IPR015421">
    <property type="entry name" value="PyrdxlP-dep_Trfase_major"/>
</dbReference>
<name>A0A4Q7J4U7_9PSEU</name>
<dbReference type="SUPFAM" id="SSF53383">
    <property type="entry name" value="PLP-dependent transferases"/>
    <property type="match status" value="1"/>
</dbReference>
<keyword evidence="2" id="KW-0663">Pyridoxal phosphate</keyword>
<gene>
    <name evidence="7" type="ORF">EWH70_26670</name>
</gene>
<protein>
    <submittedName>
        <fullName evidence="7">PLP-dependent aminotransferase family protein</fullName>
    </submittedName>
</protein>
<comment type="similarity">
    <text evidence="1">In the C-terminal section; belongs to the class-I pyridoxal-phosphate-dependent aminotransferase family.</text>
</comment>
<evidence type="ECO:0000259" key="6">
    <source>
        <dbReference type="PROSITE" id="PS50949"/>
    </source>
</evidence>
<dbReference type="SUPFAM" id="SSF46785">
    <property type="entry name" value="Winged helix' DNA-binding domain"/>
    <property type="match status" value="1"/>
</dbReference>
<dbReference type="CDD" id="cd07377">
    <property type="entry name" value="WHTH_GntR"/>
    <property type="match status" value="1"/>
</dbReference>
<comment type="caution">
    <text evidence="7">The sequence shown here is derived from an EMBL/GenBank/DDBJ whole genome shotgun (WGS) entry which is preliminary data.</text>
</comment>
<dbReference type="CDD" id="cd00609">
    <property type="entry name" value="AAT_like"/>
    <property type="match status" value="1"/>
</dbReference>
<evidence type="ECO:0000256" key="1">
    <source>
        <dbReference type="ARBA" id="ARBA00005384"/>
    </source>
</evidence>
<dbReference type="GO" id="GO:0003677">
    <property type="term" value="F:DNA binding"/>
    <property type="evidence" value="ECO:0007669"/>
    <property type="project" value="UniProtKB-KW"/>
</dbReference>
<keyword evidence="5" id="KW-0804">Transcription</keyword>
<dbReference type="GO" id="GO:0008483">
    <property type="term" value="F:transaminase activity"/>
    <property type="evidence" value="ECO:0007669"/>
    <property type="project" value="UniProtKB-KW"/>
</dbReference>
<feature type="domain" description="HTH gntR-type" evidence="6">
    <location>
        <begin position="22"/>
        <end position="90"/>
    </location>
</feature>
<dbReference type="EMBL" id="SFCC01000014">
    <property type="protein sequence ID" value="RZQ61044.1"/>
    <property type="molecule type" value="Genomic_DNA"/>
</dbReference>
<dbReference type="Pfam" id="PF00155">
    <property type="entry name" value="Aminotran_1_2"/>
    <property type="match status" value="1"/>
</dbReference>
<dbReference type="RefSeq" id="WP_130478257.1">
    <property type="nucleotide sequence ID" value="NZ_SFCC01000014.1"/>
</dbReference>
<dbReference type="PANTHER" id="PTHR46577">
    <property type="entry name" value="HTH-TYPE TRANSCRIPTIONAL REGULATORY PROTEIN GABR"/>
    <property type="match status" value="1"/>
</dbReference>
<dbReference type="PANTHER" id="PTHR46577:SF1">
    <property type="entry name" value="HTH-TYPE TRANSCRIPTIONAL REGULATORY PROTEIN GABR"/>
    <property type="match status" value="1"/>
</dbReference>
<dbReference type="InterPro" id="IPR036390">
    <property type="entry name" value="WH_DNA-bd_sf"/>
</dbReference>
<proteinExistence type="inferred from homology"/>
<dbReference type="SMART" id="SM00345">
    <property type="entry name" value="HTH_GNTR"/>
    <property type="match status" value="1"/>
</dbReference>
<dbReference type="InterPro" id="IPR000524">
    <property type="entry name" value="Tscrpt_reg_HTH_GntR"/>
</dbReference>
<keyword evidence="8" id="KW-1185">Reference proteome</keyword>
<keyword evidence="7" id="KW-0808">Transferase</keyword>
<sequence length="478" mass="51032">MGSDSGLGADFLQLRPASAPAKGLTSWLVDALRQAITDGRLRDGARLPATRALAEDLRVSRGVVVEAYRRLGDEGLVGGRTGVGTVVTSLGPPARRPPPPDWRDTAAPLLPLPPRPGVAVDLSPGVPDLSAFPRSVWLRAERAVLDNATASNFGYGDPRGSGKLRQELADWLTRTRGIRATADDIIVVAGVAQALALLAQWLRGRGSTAIGVEDPGSRGARDELVHWGLDPVPVPVDSDGMRTGELAASGPPAVLLTPAHQFPTGAALAPYRRHTLLDWAAKENALIVEDDYDADYRYDRAPVPALQASAPDHVAYTGSTSKSLAPGMRLGWLIPPRHMYADLVVARHASDLGSPALPQLVLAHLIATGELDRHIRLMRARHRTRRDALLTSLHQHLPQARVHGVAAGLHVQLTLPDDAGLGTDTAVAERIRQAAVNVHPLSWYRVKPGPPGLVLGYAAHSPHRLRTAAQRIAETTLS</sequence>
<accession>A0A4Q7J4U7</accession>
<evidence type="ECO:0000313" key="7">
    <source>
        <dbReference type="EMBL" id="RZQ61044.1"/>
    </source>
</evidence>
<dbReference type="AlphaFoldDB" id="A0A4Q7J4U7"/>
<dbReference type="InterPro" id="IPR004839">
    <property type="entry name" value="Aminotransferase_I/II_large"/>
</dbReference>
<keyword evidence="3" id="KW-0805">Transcription regulation</keyword>
<dbReference type="Proteomes" id="UP000292003">
    <property type="component" value="Unassembled WGS sequence"/>
</dbReference>
<reference evidence="7 8" key="1">
    <citation type="submission" date="2019-02" db="EMBL/GenBank/DDBJ databases">
        <title>Draft genome sequence of Amycolatopsis sp. 8-3EHSu isolated from roots of Suaeda maritima.</title>
        <authorList>
            <person name="Duangmal K."/>
            <person name="Chantavorakit T."/>
        </authorList>
    </citation>
    <scope>NUCLEOTIDE SEQUENCE [LARGE SCALE GENOMIC DNA]</scope>
    <source>
        <strain evidence="7 8">8-3EHSu</strain>
    </source>
</reference>
<dbReference type="InterPro" id="IPR015424">
    <property type="entry name" value="PyrdxlP-dep_Trfase"/>
</dbReference>
<dbReference type="GO" id="GO:0030170">
    <property type="term" value="F:pyridoxal phosphate binding"/>
    <property type="evidence" value="ECO:0007669"/>
    <property type="project" value="InterPro"/>
</dbReference>
<keyword evidence="4" id="KW-0238">DNA-binding</keyword>
<evidence type="ECO:0000256" key="3">
    <source>
        <dbReference type="ARBA" id="ARBA00023015"/>
    </source>
</evidence>
<keyword evidence="7" id="KW-0032">Aminotransferase</keyword>
<dbReference type="Gene3D" id="1.10.10.10">
    <property type="entry name" value="Winged helix-like DNA-binding domain superfamily/Winged helix DNA-binding domain"/>
    <property type="match status" value="1"/>
</dbReference>